<keyword evidence="2" id="KW-0378">Hydrolase</keyword>
<dbReference type="STRING" id="523843.SAMN06264941_1095"/>
<accession>A0A1L9C2W6</accession>
<keyword evidence="5" id="KW-1185">Reference proteome</keyword>
<evidence type="ECO:0000313" key="2">
    <source>
        <dbReference type="EMBL" id="RNI08797.1"/>
    </source>
</evidence>
<sequence length="358" mass="42003">MIRVKNIYHMLSYAFQVLNQGSYSTITAEEFEHPHDLLAVILGKGIFNQIRRGLGREYVCRSDELTRPVGKMSIPESIKRQTLINKKLVCEFDEFTENTYLNQILKTTTHLLLRSSDVGKSRKYTLKKVLLHFHNVDDLNPYRIQWTGIKYHRNNSTYKMLINICYLVIKGMLLSEKDGNQDLYQYTDDQYMHRLFEKFVLEYYRKHYPELSVKASNIGWDTDDGIIEFLPTMRSDVTIEYAGRTLIIDTKYYSNMMQVHTLYNTRSQHSSNMYQIYTYVKNRDKEDSGNVSGVLLYAKTDEEITPDNDYMLGGNRISVKTLDLNTEFSNIQEHLHLLITSFYPELDKIENFKAISSS</sequence>
<dbReference type="RefSeq" id="WP_072360884.1">
    <property type="nucleotide sequence ID" value="NZ_FXBN01000002.1"/>
</dbReference>
<dbReference type="EMBL" id="FXBN01000002">
    <property type="protein sequence ID" value="SMH36805.1"/>
    <property type="molecule type" value="Genomic_DNA"/>
</dbReference>
<dbReference type="PANTHER" id="PTHR38733">
    <property type="entry name" value="PROTEIN MCRC"/>
    <property type="match status" value="1"/>
</dbReference>
<proteinExistence type="predicted"/>
<gene>
    <name evidence="2" type="primary">mcrC</name>
    <name evidence="2" type="ORF">EFE41_09840</name>
    <name evidence="1" type="ORF">MPF_1669</name>
    <name evidence="3" type="ORF">SAMN06264941_1095</name>
</gene>
<protein>
    <submittedName>
        <fullName evidence="1">5-methylcytosine restriction system component-like protein</fullName>
    </submittedName>
    <submittedName>
        <fullName evidence="2">5-methylcytosine-specific restriction endonuclease system specificity protein McrC</fullName>
    </submittedName>
    <submittedName>
        <fullName evidence="3">5-methylcytosine-specific restriction enzyme subunit McrC</fullName>
    </submittedName>
</protein>
<dbReference type="EMBL" id="JWTK01000005">
    <property type="protein sequence ID" value="OJH48821.1"/>
    <property type="molecule type" value="Genomic_DNA"/>
</dbReference>
<dbReference type="OrthoDB" id="82416at2157"/>
<name>A0A1L9C2W6_9EURY</name>
<organism evidence="1 4">
    <name type="scientific">Methanohalophilus portucalensis FDF-1</name>
    <dbReference type="NCBI Taxonomy" id="523843"/>
    <lineage>
        <taxon>Archaea</taxon>
        <taxon>Methanobacteriati</taxon>
        <taxon>Methanobacteriota</taxon>
        <taxon>Stenosarchaea group</taxon>
        <taxon>Methanomicrobia</taxon>
        <taxon>Methanosarcinales</taxon>
        <taxon>Methanosarcinaceae</taxon>
        <taxon>Methanohalophilus</taxon>
    </lineage>
</organism>
<dbReference type="AlphaFoldDB" id="A0A1L9C2W6"/>
<dbReference type="GO" id="GO:0009307">
    <property type="term" value="P:DNA restriction-modification system"/>
    <property type="evidence" value="ECO:0007669"/>
    <property type="project" value="InterPro"/>
</dbReference>
<evidence type="ECO:0000313" key="5">
    <source>
        <dbReference type="Proteomes" id="UP000193969"/>
    </source>
</evidence>
<reference evidence="5" key="2">
    <citation type="submission" date="2017-04" db="EMBL/GenBank/DDBJ databases">
        <authorList>
            <person name="Varghese N."/>
            <person name="Submissions S."/>
        </authorList>
    </citation>
    <scope>NUCLEOTIDE SEQUENCE [LARGE SCALE GENOMIC DNA]</scope>
    <source>
        <strain evidence="5">FDF-1</strain>
    </source>
</reference>
<evidence type="ECO:0000313" key="3">
    <source>
        <dbReference type="EMBL" id="SMH36805.1"/>
    </source>
</evidence>
<evidence type="ECO:0000313" key="4">
    <source>
        <dbReference type="Proteomes" id="UP000185713"/>
    </source>
</evidence>
<evidence type="ECO:0000313" key="1">
    <source>
        <dbReference type="EMBL" id="OJH48821.1"/>
    </source>
</evidence>
<dbReference type="InterPro" id="IPR019292">
    <property type="entry name" value="McrC"/>
</dbReference>
<dbReference type="Proteomes" id="UP000193969">
    <property type="component" value="Unassembled WGS sequence"/>
</dbReference>
<dbReference type="PIRSF" id="PIRSF003109">
    <property type="entry name" value="McrC"/>
    <property type="match status" value="1"/>
</dbReference>
<dbReference type="EMBL" id="RJJH01000015">
    <property type="protein sequence ID" value="RNI08797.1"/>
    <property type="molecule type" value="Genomic_DNA"/>
</dbReference>
<dbReference type="InterPro" id="IPR014407">
    <property type="entry name" value="McrC_bac"/>
</dbReference>
<dbReference type="Proteomes" id="UP000185713">
    <property type="component" value="Unassembled WGS sequence"/>
</dbReference>
<dbReference type="PANTHER" id="PTHR38733:SF1">
    <property type="entry name" value="TYPE IV METHYL-DIRECTED RESTRICTION ENZYME ECOKMCRBC"/>
    <property type="match status" value="1"/>
</dbReference>
<evidence type="ECO:0000313" key="6">
    <source>
        <dbReference type="Proteomes" id="UP000278252"/>
    </source>
</evidence>
<dbReference type="NCBIfam" id="NF007277">
    <property type="entry name" value="PRK09736.1"/>
    <property type="match status" value="1"/>
</dbReference>
<keyword evidence="2" id="KW-0540">Nuclease</keyword>
<reference evidence="3" key="3">
    <citation type="submission" date="2017-04" db="EMBL/GenBank/DDBJ databases">
        <authorList>
            <person name="Afonso C.L."/>
            <person name="Miller P.J."/>
            <person name="Scott M.A."/>
            <person name="Spackman E."/>
            <person name="Goraichik I."/>
            <person name="Dimitrov K.M."/>
            <person name="Suarez D.L."/>
            <person name="Swayne D.E."/>
        </authorList>
    </citation>
    <scope>NUCLEOTIDE SEQUENCE [LARGE SCALE GENOMIC DNA]</scope>
    <source>
        <strain evidence="3">FDF-1</strain>
    </source>
</reference>
<dbReference type="Pfam" id="PF10117">
    <property type="entry name" value="McrBC"/>
    <property type="match status" value="1"/>
</dbReference>
<keyword evidence="2" id="KW-0255">Endonuclease</keyword>
<reference evidence="1 4" key="1">
    <citation type="submission" date="2014-12" db="EMBL/GenBank/DDBJ databases">
        <title>The genome sequence of Methanohalophilus portucalensis strain FDF1.</title>
        <authorList>
            <person name="Lai M.-C."/>
            <person name="Lai S.-J."/>
        </authorList>
    </citation>
    <scope>NUCLEOTIDE SEQUENCE [LARGE SCALE GENOMIC DNA]</scope>
    <source>
        <strain evidence="1 4">FDF-1</strain>
    </source>
</reference>
<reference evidence="2 6" key="4">
    <citation type="submission" date="2018-10" db="EMBL/GenBank/DDBJ databases">
        <title>Cultivation of a novel Methanohalophilus strain from Kebrit Deep of the Red Sea and a genomic comparison of members of the genus Methanohalophilus.</title>
        <authorList>
            <person name="Guan Y."/>
            <person name="Ngugi D.K."/>
            <person name="Stingl U."/>
        </authorList>
    </citation>
    <scope>NUCLEOTIDE SEQUENCE [LARGE SCALE GENOMIC DNA]</scope>
    <source>
        <strain evidence="2 6">DSM 7471</strain>
    </source>
</reference>
<dbReference type="GO" id="GO:0004519">
    <property type="term" value="F:endonuclease activity"/>
    <property type="evidence" value="ECO:0007669"/>
    <property type="project" value="UniProtKB-KW"/>
</dbReference>
<dbReference type="Proteomes" id="UP000278252">
    <property type="component" value="Unassembled WGS sequence"/>
</dbReference>